<dbReference type="Pfam" id="PF07927">
    <property type="entry name" value="HicA_toxin"/>
    <property type="match status" value="1"/>
</dbReference>
<evidence type="ECO:0000256" key="3">
    <source>
        <dbReference type="ARBA" id="ARBA00022722"/>
    </source>
</evidence>
<name>A0A1J5FLN4_9BACT</name>
<evidence type="ECO:0000313" key="9">
    <source>
        <dbReference type="Proteomes" id="UP000183922"/>
    </source>
</evidence>
<accession>A0A1J5FLN4</accession>
<reference evidence="8 9" key="1">
    <citation type="journal article" date="2016" name="Environ. Microbiol.">
        <title>Genomic resolution of a cold subsurface aquifer community provides metabolic insights for novel microbes adapted to high CO concentrations.</title>
        <authorList>
            <person name="Probst A.J."/>
            <person name="Castelle C.J."/>
            <person name="Singh A."/>
            <person name="Brown C.T."/>
            <person name="Anantharaman K."/>
            <person name="Sharon I."/>
            <person name="Hug L.A."/>
            <person name="Burstein D."/>
            <person name="Emerson J.B."/>
            <person name="Thomas B.C."/>
            <person name="Banfield J.F."/>
        </authorList>
    </citation>
    <scope>NUCLEOTIDE SEQUENCE [LARGE SCALE GENOMIC DNA]</scope>
    <source>
        <strain evidence="8">CG2_30_39_24</strain>
    </source>
</reference>
<dbReference type="Gene3D" id="3.30.920.30">
    <property type="entry name" value="Hypothetical protein"/>
    <property type="match status" value="1"/>
</dbReference>
<dbReference type="GO" id="GO:0003729">
    <property type="term" value="F:mRNA binding"/>
    <property type="evidence" value="ECO:0007669"/>
    <property type="project" value="InterPro"/>
</dbReference>
<comment type="caution">
    <text evidence="8">The sequence shown here is derived from an EMBL/GenBank/DDBJ whole genome shotgun (WGS) entry which is preliminary data.</text>
</comment>
<gene>
    <name evidence="8" type="ORF">AUK13_00905</name>
</gene>
<keyword evidence="2" id="KW-1277">Toxin-antitoxin system</keyword>
<dbReference type="STRING" id="1805236.AUK13_00905"/>
<evidence type="ECO:0000256" key="2">
    <source>
        <dbReference type="ARBA" id="ARBA00022649"/>
    </source>
</evidence>
<dbReference type="GO" id="GO:0016787">
    <property type="term" value="F:hydrolase activity"/>
    <property type="evidence" value="ECO:0007669"/>
    <property type="project" value="UniProtKB-KW"/>
</dbReference>
<keyword evidence="5" id="KW-0378">Hydrolase</keyword>
<organism evidence="8 9">
    <name type="scientific">Candidatus Kuenenbacteria bacterium CG2_30_39_24</name>
    <dbReference type="NCBI Taxonomy" id="1805236"/>
    <lineage>
        <taxon>Bacteria</taxon>
        <taxon>Candidatus Kueneniibacteriota</taxon>
    </lineage>
</organism>
<sequence>MPKPVLLSLILKVLCKKGFFFVRQKGSHVRFRKVNNPTKNVTIKMSRKEIPYGTFQSILLQSGLEESDFFGEEKK</sequence>
<dbReference type="InterPro" id="IPR012933">
    <property type="entry name" value="HicA_mRNA_interferase"/>
</dbReference>
<dbReference type="GO" id="GO:0004519">
    <property type="term" value="F:endonuclease activity"/>
    <property type="evidence" value="ECO:0007669"/>
    <property type="project" value="UniProtKB-KW"/>
</dbReference>
<evidence type="ECO:0000256" key="5">
    <source>
        <dbReference type="ARBA" id="ARBA00022801"/>
    </source>
</evidence>
<dbReference type="SUPFAM" id="SSF54786">
    <property type="entry name" value="YcfA/nrd intein domain"/>
    <property type="match status" value="1"/>
</dbReference>
<keyword evidence="7" id="KW-0346">Stress response</keyword>
<dbReference type="EMBL" id="MNYR01000013">
    <property type="protein sequence ID" value="OIP56526.1"/>
    <property type="molecule type" value="Genomic_DNA"/>
</dbReference>
<keyword evidence="4" id="KW-0255">Endonuclease</keyword>
<proteinExistence type="inferred from homology"/>
<keyword evidence="3" id="KW-0540">Nuclease</keyword>
<dbReference type="InterPro" id="IPR038570">
    <property type="entry name" value="HicA_sf"/>
</dbReference>
<comment type="similarity">
    <text evidence="1">Belongs to the HicA mRNA interferase family.</text>
</comment>
<protein>
    <recommendedName>
        <fullName evidence="10">Addiction module toxin, HicA family</fullName>
    </recommendedName>
</protein>
<evidence type="ECO:0000256" key="1">
    <source>
        <dbReference type="ARBA" id="ARBA00006620"/>
    </source>
</evidence>
<dbReference type="Proteomes" id="UP000183922">
    <property type="component" value="Unassembled WGS sequence"/>
</dbReference>
<evidence type="ECO:0000256" key="6">
    <source>
        <dbReference type="ARBA" id="ARBA00022884"/>
    </source>
</evidence>
<evidence type="ECO:0000256" key="4">
    <source>
        <dbReference type="ARBA" id="ARBA00022759"/>
    </source>
</evidence>
<keyword evidence="6" id="KW-0694">RNA-binding</keyword>
<dbReference type="AlphaFoldDB" id="A0A1J5FLN4"/>
<evidence type="ECO:0000313" key="8">
    <source>
        <dbReference type="EMBL" id="OIP56526.1"/>
    </source>
</evidence>
<evidence type="ECO:0000256" key="7">
    <source>
        <dbReference type="ARBA" id="ARBA00023016"/>
    </source>
</evidence>
<evidence type="ECO:0008006" key="10">
    <source>
        <dbReference type="Google" id="ProtNLM"/>
    </source>
</evidence>